<reference evidence="2 3" key="1">
    <citation type="journal article" date="2019" name="Sci. Rep.">
        <title>Orb-weaving spider Araneus ventricosus genome elucidates the spidroin gene catalogue.</title>
        <authorList>
            <person name="Kono N."/>
            <person name="Nakamura H."/>
            <person name="Ohtoshi R."/>
            <person name="Moran D.A.P."/>
            <person name="Shinohara A."/>
            <person name="Yoshida Y."/>
            <person name="Fujiwara M."/>
            <person name="Mori M."/>
            <person name="Tomita M."/>
            <person name="Arakawa K."/>
        </authorList>
    </citation>
    <scope>NUCLEOTIDE SEQUENCE [LARGE SCALE GENOMIC DNA]</scope>
</reference>
<dbReference type="AlphaFoldDB" id="A0A4Y2RJY5"/>
<proteinExistence type="predicted"/>
<evidence type="ECO:0000313" key="3">
    <source>
        <dbReference type="Proteomes" id="UP000499080"/>
    </source>
</evidence>
<feature type="region of interest" description="Disordered" evidence="1">
    <location>
        <begin position="1"/>
        <end position="73"/>
    </location>
</feature>
<feature type="compositionally biased region" description="Polar residues" evidence="1">
    <location>
        <begin position="42"/>
        <end position="51"/>
    </location>
</feature>
<keyword evidence="3" id="KW-1185">Reference proteome</keyword>
<feature type="compositionally biased region" description="Basic residues" evidence="1">
    <location>
        <begin position="182"/>
        <end position="200"/>
    </location>
</feature>
<feature type="region of interest" description="Disordered" evidence="1">
    <location>
        <begin position="178"/>
        <end position="200"/>
    </location>
</feature>
<name>A0A4Y2RJY5_ARAVE</name>
<organism evidence="2 3">
    <name type="scientific">Araneus ventricosus</name>
    <name type="common">Orbweaver spider</name>
    <name type="synonym">Epeira ventricosa</name>
    <dbReference type="NCBI Taxonomy" id="182803"/>
    <lineage>
        <taxon>Eukaryota</taxon>
        <taxon>Metazoa</taxon>
        <taxon>Ecdysozoa</taxon>
        <taxon>Arthropoda</taxon>
        <taxon>Chelicerata</taxon>
        <taxon>Arachnida</taxon>
        <taxon>Araneae</taxon>
        <taxon>Araneomorphae</taxon>
        <taxon>Entelegynae</taxon>
        <taxon>Araneoidea</taxon>
        <taxon>Araneidae</taxon>
        <taxon>Araneus</taxon>
    </lineage>
</organism>
<feature type="compositionally biased region" description="Polar residues" evidence="1">
    <location>
        <begin position="59"/>
        <end position="73"/>
    </location>
</feature>
<evidence type="ECO:0000256" key="1">
    <source>
        <dbReference type="SAM" id="MobiDB-lite"/>
    </source>
</evidence>
<dbReference type="EMBL" id="BGPR01017396">
    <property type="protein sequence ID" value="GBN76023.1"/>
    <property type="molecule type" value="Genomic_DNA"/>
</dbReference>
<protein>
    <submittedName>
        <fullName evidence="2">Uncharacterized protein</fullName>
    </submittedName>
</protein>
<gene>
    <name evidence="2" type="ORF">AVEN_254509_1</name>
</gene>
<feature type="compositionally biased region" description="Low complexity" evidence="1">
    <location>
        <begin position="1"/>
        <end position="15"/>
    </location>
</feature>
<evidence type="ECO:0000313" key="2">
    <source>
        <dbReference type="EMBL" id="GBN76023.1"/>
    </source>
</evidence>
<comment type="caution">
    <text evidence="2">The sequence shown here is derived from an EMBL/GenBank/DDBJ whole genome shotgun (WGS) entry which is preliminary data.</text>
</comment>
<dbReference type="Proteomes" id="UP000499080">
    <property type="component" value="Unassembled WGS sequence"/>
</dbReference>
<sequence length="200" mass="22689">MTVNTTFPTASETTTADLSRDTDVPTANATTPAGMSRDTDVPTASETTTADLSRDTDVPTANATTPAGMSRAQTFLHQPEQLRQAYRPEMPTSYQTATPAGMSRDPGRLYKAKRLRRKRPGHRRSYRRKRLADVIGGRHRRSYCKRERHRRTSGNADVLRRRNARLLRACRETQTFPTAERRLRRTAGRCRRSTAKRNDS</sequence>
<accession>A0A4Y2RJY5</accession>